<dbReference type="PANTHER" id="PTHR31264">
    <property type="entry name" value="OS07G0554500 PROTEIN-RELATED"/>
    <property type="match status" value="1"/>
</dbReference>
<feature type="region of interest" description="Disordered" evidence="1">
    <location>
        <begin position="78"/>
        <end position="105"/>
    </location>
</feature>
<dbReference type="InterPro" id="IPR036047">
    <property type="entry name" value="F-box-like_dom_sf"/>
</dbReference>
<reference evidence="3" key="1">
    <citation type="submission" date="2020-07" db="EMBL/GenBank/DDBJ databases">
        <title>Genome sequence and genetic diversity analysis of an under-domesticated orphan crop, white fonio (Digitaria exilis).</title>
        <authorList>
            <person name="Bennetzen J.L."/>
            <person name="Chen S."/>
            <person name="Ma X."/>
            <person name="Wang X."/>
            <person name="Yssel A.E.J."/>
            <person name="Chaluvadi S.R."/>
            <person name="Johnson M."/>
            <person name="Gangashetty P."/>
            <person name="Hamidou F."/>
            <person name="Sanogo M.D."/>
            <person name="Zwaenepoel A."/>
            <person name="Wallace J."/>
            <person name="Van De Peer Y."/>
            <person name="Van Deynze A."/>
        </authorList>
    </citation>
    <scope>NUCLEOTIDE SEQUENCE</scope>
    <source>
        <tissue evidence="3">Leaves</tissue>
    </source>
</reference>
<dbReference type="AlphaFoldDB" id="A0A835DYA0"/>
<dbReference type="InterPro" id="IPR001810">
    <property type="entry name" value="F-box_dom"/>
</dbReference>
<feature type="domain" description="F-box" evidence="2">
    <location>
        <begin position="21"/>
        <end position="62"/>
    </location>
</feature>
<dbReference type="Pfam" id="PF12937">
    <property type="entry name" value="F-box-like"/>
    <property type="match status" value="1"/>
</dbReference>
<dbReference type="PANTHER" id="PTHR31264:SF7">
    <property type="entry name" value="F-BOX DOMAIN CONTAINING PROTEIN, EXPRESSED"/>
    <property type="match status" value="1"/>
</dbReference>
<dbReference type="SUPFAM" id="SSF81383">
    <property type="entry name" value="F-box domain"/>
    <property type="match status" value="1"/>
</dbReference>
<feature type="region of interest" description="Disordered" evidence="1">
    <location>
        <begin position="275"/>
        <end position="299"/>
    </location>
</feature>
<evidence type="ECO:0000313" key="3">
    <source>
        <dbReference type="EMBL" id="KAF8655528.1"/>
    </source>
</evidence>
<dbReference type="EMBL" id="JACEFO010002585">
    <property type="protein sequence ID" value="KAF8655528.1"/>
    <property type="molecule type" value="Genomic_DNA"/>
</dbReference>
<evidence type="ECO:0000256" key="1">
    <source>
        <dbReference type="SAM" id="MobiDB-lite"/>
    </source>
</evidence>
<sequence>MTTSAARQITGDAPAADTLPFPDELLEEIFLHLDDAADLARASAACTSFRRVASARRFLRRFRSLHAPPLLGLVDLDGFHPAESSEPPTPPSPSSPSRGDGFMGPSATHAMASEILVVCDPLHRRYVQHPPIPNDLVLDETAATGIHGLPGTDQRRREITDQRRREIATNVVAAFVFTFDNGEWRGTTYHSSRSLPHGLFGYDAAAICRTGEAMDRVVRSANNAMTTSAARRRIAAAAAPAADPPFPDEILEEIFVRLADADDLARASAASSPRAASSAASGLVDPDGFHPVEPPHRSAPAARAFERAADPTFSFLPEPRRWVVCDTRDGLVLLFRRRVGRADAFDDLVVCDPLHRRYVQLPPIPDDLVASVLQPGWRPKRQELRPSGLRPSTWLAAETTGIHRLPGTDEQRGWRRGQRREIAILGDLHDGGERMLDDDGEQNQCCGLRLLLWQQRMKFSIIDLPPKLNSGLLGSHAIIVDAGEGMLGAPNWAAPEPRFTLKKEFEARKCAELRWCAEA</sequence>
<evidence type="ECO:0000313" key="4">
    <source>
        <dbReference type="Proteomes" id="UP000636709"/>
    </source>
</evidence>
<proteinExistence type="predicted"/>
<gene>
    <name evidence="3" type="ORF">HU200_061073</name>
</gene>
<feature type="compositionally biased region" description="Basic and acidic residues" evidence="1">
    <location>
        <begin position="287"/>
        <end position="296"/>
    </location>
</feature>
<accession>A0A835DYA0</accession>
<protein>
    <recommendedName>
        <fullName evidence="2">F-box domain-containing protein</fullName>
    </recommendedName>
</protein>
<keyword evidence="4" id="KW-1185">Reference proteome</keyword>
<dbReference type="Gene3D" id="1.20.1280.50">
    <property type="match status" value="1"/>
</dbReference>
<organism evidence="3 4">
    <name type="scientific">Digitaria exilis</name>
    <dbReference type="NCBI Taxonomy" id="1010633"/>
    <lineage>
        <taxon>Eukaryota</taxon>
        <taxon>Viridiplantae</taxon>
        <taxon>Streptophyta</taxon>
        <taxon>Embryophyta</taxon>
        <taxon>Tracheophyta</taxon>
        <taxon>Spermatophyta</taxon>
        <taxon>Magnoliopsida</taxon>
        <taxon>Liliopsida</taxon>
        <taxon>Poales</taxon>
        <taxon>Poaceae</taxon>
        <taxon>PACMAD clade</taxon>
        <taxon>Panicoideae</taxon>
        <taxon>Panicodae</taxon>
        <taxon>Paniceae</taxon>
        <taxon>Anthephorinae</taxon>
        <taxon>Digitaria</taxon>
    </lineage>
</organism>
<dbReference type="SMART" id="SM00256">
    <property type="entry name" value="FBOX"/>
    <property type="match status" value="1"/>
</dbReference>
<comment type="caution">
    <text evidence="3">The sequence shown here is derived from an EMBL/GenBank/DDBJ whole genome shotgun (WGS) entry which is preliminary data.</text>
</comment>
<dbReference type="Proteomes" id="UP000636709">
    <property type="component" value="Unassembled WGS sequence"/>
</dbReference>
<evidence type="ECO:0000259" key="2">
    <source>
        <dbReference type="SMART" id="SM00256"/>
    </source>
</evidence>
<name>A0A835DYA0_9POAL</name>